<feature type="transmembrane region" description="Helical" evidence="4">
    <location>
        <begin position="170"/>
        <end position="190"/>
    </location>
</feature>
<evidence type="ECO:0008006" key="9">
    <source>
        <dbReference type="Google" id="ProtNLM"/>
    </source>
</evidence>
<feature type="region of interest" description="Disordered" evidence="3">
    <location>
        <begin position="888"/>
        <end position="927"/>
    </location>
</feature>
<dbReference type="Gene3D" id="3.40.50.2000">
    <property type="entry name" value="Glycogen Phosphorylase B"/>
    <property type="match status" value="2"/>
</dbReference>
<dbReference type="Pfam" id="PF13439">
    <property type="entry name" value="Glyco_transf_4"/>
    <property type="match status" value="1"/>
</dbReference>
<feature type="transmembrane region" description="Helical" evidence="4">
    <location>
        <begin position="69"/>
        <end position="90"/>
    </location>
</feature>
<protein>
    <recommendedName>
        <fullName evidence="9">Glycosyltransferase</fullName>
    </recommendedName>
</protein>
<dbReference type="InterPro" id="IPR050194">
    <property type="entry name" value="Glycosyltransferase_grp1"/>
</dbReference>
<feature type="transmembrane region" description="Helical" evidence="4">
    <location>
        <begin position="480"/>
        <end position="502"/>
    </location>
</feature>
<evidence type="ECO:0000256" key="2">
    <source>
        <dbReference type="ARBA" id="ARBA00022679"/>
    </source>
</evidence>
<dbReference type="PANTHER" id="PTHR45947">
    <property type="entry name" value="SULFOQUINOVOSYL TRANSFERASE SQD2"/>
    <property type="match status" value="1"/>
</dbReference>
<evidence type="ECO:0000256" key="1">
    <source>
        <dbReference type="ARBA" id="ARBA00022676"/>
    </source>
</evidence>
<feature type="domain" description="Glycosyltransferase subfamily 4-like N-terminal" evidence="6">
    <location>
        <begin position="538"/>
        <end position="699"/>
    </location>
</feature>
<evidence type="ECO:0000259" key="6">
    <source>
        <dbReference type="Pfam" id="PF13439"/>
    </source>
</evidence>
<dbReference type="InterPro" id="IPR001296">
    <property type="entry name" value="Glyco_trans_1"/>
</dbReference>
<gene>
    <name evidence="7" type="ORF">GCM10023200_00830</name>
</gene>
<feature type="transmembrane region" description="Helical" evidence="4">
    <location>
        <begin position="455"/>
        <end position="474"/>
    </location>
</feature>
<feature type="transmembrane region" description="Helical" evidence="4">
    <location>
        <begin position="334"/>
        <end position="361"/>
    </location>
</feature>
<feature type="transmembrane region" description="Helical" evidence="4">
    <location>
        <begin position="367"/>
        <end position="390"/>
    </location>
</feature>
<dbReference type="InterPro" id="IPR028098">
    <property type="entry name" value="Glyco_trans_4-like_N"/>
</dbReference>
<keyword evidence="4" id="KW-1133">Transmembrane helix</keyword>
<keyword evidence="4" id="KW-0472">Membrane</keyword>
<name>A0ABP9A4C8_9PSEU</name>
<keyword evidence="8" id="KW-1185">Reference proteome</keyword>
<feature type="transmembrane region" description="Helical" evidence="4">
    <location>
        <begin position="196"/>
        <end position="214"/>
    </location>
</feature>
<feature type="transmembrane region" description="Helical" evidence="4">
    <location>
        <begin position="293"/>
        <end position="314"/>
    </location>
</feature>
<feature type="transmembrane region" description="Helical" evidence="4">
    <location>
        <begin position="137"/>
        <end position="158"/>
    </location>
</feature>
<sequence>MTGVAPEIVPPVAAVDPAVTGAGTPPAASGAATGGHATLLSASAGLVGLLSYACTLVMAHLLAPAEYTAFAGAAALVGTAGVASAALVPLPLAHVVRAHPAGSAARRDALVFARGVSVLVGLVAGLVLGAVTAGFAAAVTALAAGAAAWSLFAIAPVWGRLQGESRFVRYALLTVAEVAVRLVVSVGVVLLGAGAAGAIGAFAAGAVVVLLAAGRARVGGARESLAPTDAGLARARRVLTDRARWAETGGVAAVQLVLSGLAVADVVAVAAVADDPRVGVVAAAGYQAVATLAKAPVYVAVGTALVSFPVLRALPRHGAEEARDRALRDALTTFVRLAVPAAAVVATVPAAIVGLVLPAAYAPSVALLGPLAAAGLGLGATTVLATLLLAVGARRSLAVALVLAAVAPGAGVALGLRAGAAGLAVGAAAGALAGSLALAVLGFPRRPRAGRAGVGLGWSAARGVLYAAVVLGLLELTRGLMVLWLPAVVVVGMVVVGLPALAGRVRAAADPRGALRSSPAGLHVLHLAFEDPEMPGSGGGAKRTAEIDRRLAADGHHLTVVVQGWPGARDRTEYLGDGSLRWVHTGRGANRLTRLLGYVAGVPWFVRCVEADVVVEDFFAPISSLAVPWWSPAPTVAIVQWLNAREKAAQYRVPVHWVQHLGVRSHRRFVGMSQGVADALRATNRRAEIAVIGNGVDAEAFRPRRRGEGTDVVFVGRLETAQKGLDLLVDAWARVAGKVGGRLVLAGTGPDEAALRARAEGHGVADSVHFAGWVAGEEKYDLVANARLAVVPSRFETFGIVAAEALACGTAVVAYDIPCLREVVAPEAGVLVPYTGDHGADVTALATALAAVARCEGLRERAAERGPAIAAVHDWDALARAQAAVLRAAAGRPGEHPEETTGEETPDTADVTTRFPRPVALPREDSS</sequence>
<dbReference type="Proteomes" id="UP001500928">
    <property type="component" value="Unassembled WGS sequence"/>
</dbReference>
<dbReference type="RefSeq" id="WP_345410172.1">
    <property type="nucleotide sequence ID" value="NZ_BAABHO010000001.1"/>
</dbReference>
<evidence type="ECO:0000313" key="7">
    <source>
        <dbReference type="EMBL" id="GAA4772345.1"/>
    </source>
</evidence>
<dbReference type="PANTHER" id="PTHR45947:SF3">
    <property type="entry name" value="SULFOQUINOVOSYL TRANSFERASE SQD2"/>
    <property type="match status" value="1"/>
</dbReference>
<feature type="transmembrane region" description="Helical" evidence="4">
    <location>
        <begin position="397"/>
        <end position="416"/>
    </location>
</feature>
<keyword evidence="1" id="KW-0328">Glycosyltransferase</keyword>
<accession>A0ABP9A4C8</accession>
<dbReference type="SUPFAM" id="SSF53756">
    <property type="entry name" value="UDP-Glycosyltransferase/glycogen phosphorylase"/>
    <property type="match status" value="1"/>
</dbReference>
<feature type="domain" description="Glycosyl transferase family 1" evidence="5">
    <location>
        <begin position="702"/>
        <end position="866"/>
    </location>
</feature>
<comment type="caution">
    <text evidence="7">The sequence shown here is derived from an EMBL/GenBank/DDBJ whole genome shotgun (WGS) entry which is preliminary data.</text>
</comment>
<dbReference type="EMBL" id="BAABHO010000001">
    <property type="protein sequence ID" value="GAA4772345.1"/>
    <property type="molecule type" value="Genomic_DNA"/>
</dbReference>
<evidence type="ECO:0000313" key="8">
    <source>
        <dbReference type="Proteomes" id="UP001500928"/>
    </source>
</evidence>
<dbReference type="Pfam" id="PF00534">
    <property type="entry name" value="Glycos_transf_1"/>
    <property type="match status" value="1"/>
</dbReference>
<keyword evidence="2" id="KW-0808">Transferase</keyword>
<evidence type="ECO:0000259" key="5">
    <source>
        <dbReference type="Pfam" id="PF00534"/>
    </source>
</evidence>
<evidence type="ECO:0000256" key="4">
    <source>
        <dbReference type="SAM" id="Phobius"/>
    </source>
</evidence>
<feature type="transmembrane region" description="Helical" evidence="4">
    <location>
        <begin position="251"/>
        <end position="273"/>
    </location>
</feature>
<reference evidence="8" key="1">
    <citation type="journal article" date="2019" name="Int. J. Syst. Evol. Microbiol.">
        <title>The Global Catalogue of Microorganisms (GCM) 10K type strain sequencing project: providing services to taxonomists for standard genome sequencing and annotation.</title>
        <authorList>
            <consortium name="The Broad Institute Genomics Platform"/>
            <consortium name="The Broad Institute Genome Sequencing Center for Infectious Disease"/>
            <person name="Wu L."/>
            <person name="Ma J."/>
        </authorList>
    </citation>
    <scope>NUCLEOTIDE SEQUENCE [LARGE SCALE GENOMIC DNA]</scope>
    <source>
        <strain evidence="8">JCM 17979</strain>
    </source>
</reference>
<keyword evidence="4" id="KW-0812">Transmembrane</keyword>
<feature type="transmembrane region" description="Helical" evidence="4">
    <location>
        <begin position="422"/>
        <end position="443"/>
    </location>
</feature>
<dbReference type="CDD" id="cd03801">
    <property type="entry name" value="GT4_PimA-like"/>
    <property type="match status" value="1"/>
</dbReference>
<organism evidence="7 8">
    <name type="scientific">Actinomycetospora chlora</name>
    <dbReference type="NCBI Taxonomy" id="663608"/>
    <lineage>
        <taxon>Bacteria</taxon>
        <taxon>Bacillati</taxon>
        <taxon>Actinomycetota</taxon>
        <taxon>Actinomycetes</taxon>
        <taxon>Pseudonocardiales</taxon>
        <taxon>Pseudonocardiaceae</taxon>
        <taxon>Actinomycetospora</taxon>
    </lineage>
</organism>
<feature type="transmembrane region" description="Helical" evidence="4">
    <location>
        <begin position="111"/>
        <end position="131"/>
    </location>
</feature>
<evidence type="ECO:0000256" key="3">
    <source>
        <dbReference type="SAM" id="MobiDB-lite"/>
    </source>
</evidence>
<feature type="transmembrane region" description="Helical" evidence="4">
    <location>
        <begin position="39"/>
        <end position="63"/>
    </location>
</feature>
<proteinExistence type="predicted"/>